<keyword evidence="2" id="KW-1185">Reference proteome</keyword>
<organism evidence="1 2">
    <name type="scientific">Cupriavidus laharis</name>
    <dbReference type="NCBI Taxonomy" id="151654"/>
    <lineage>
        <taxon>Bacteria</taxon>
        <taxon>Pseudomonadati</taxon>
        <taxon>Pseudomonadota</taxon>
        <taxon>Betaproteobacteria</taxon>
        <taxon>Burkholderiales</taxon>
        <taxon>Burkholderiaceae</taxon>
        <taxon>Cupriavidus</taxon>
    </lineage>
</organism>
<dbReference type="NCBIfam" id="TIGR03737">
    <property type="entry name" value="PRTRC_B"/>
    <property type="match status" value="1"/>
</dbReference>
<reference evidence="1 2" key="1">
    <citation type="submission" date="2021-08" db="EMBL/GenBank/DDBJ databases">
        <authorList>
            <person name="Peeters C."/>
        </authorList>
    </citation>
    <scope>NUCLEOTIDE SEQUENCE [LARGE SCALE GENOMIC DNA]</scope>
    <source>
        <strain evidence="1 2">LMG 23992</strain>
    </source>
</reference>
<dbReference type="Pfam" id="PF14460">
    <property type="entry name" value="Prok-E2_D"/>
    <property type="match status" value="1"/>
</dbReference>
<proteinExistence type="predicted"/>
<dbReference type="RefSeq" id="WP_224081720.1">
    <property type="nucleotide sequence ID" value="NZ_CAJZAI010000012.1"/>
</dbReference>
<dbReference type="Proteomes" id="UP000727654">
    <property type="component" value="Unassembled WGS sequence"/>
</dbReference>
<protein>
    <recommendedName>
        <fullName evidence="3">PRTRC system protein B</fullName>
    </recommendedName>
</protein>
<name>A0ABM8XJQ9_9BURK</name>
<evidence type="ECO:0000313" key="2">
    <source>
        <dbReference type="Proteomes" id="UP000727654"/>
    </source>
</evidence>
<dbReference type="EMBL" id="CAJZAI010000012">
    <property type="protein sequence ID" value="CAG9180446.1"/>
    <property type="molecule type" value="Genomic_DNA"/>
</dbReference>
<dbReference type="InterPro" id="IPR032787">
    <property type="entry name" value="Prok-E2_D"/>
</dbReference>
<gene>
    <name evidence="1" type="ORF">LMG23992_04244</name>
</gene>
<accession>A0ABM8XJQ9</accession>
<evidence type="ECO:0008006" key="3">
    <source>
        <dbReference type="Google" id="ProtNLM"/>
    </source>
</evidence>
<dbReference type="InterPro" id="IPR022280">
    <property type="entry name" value="PRTRC_protein-B"/>
</dbReference>
<sequence length="239" mass="26368">MAEILTASRSHDVALQGAILLYGARPEQFSYATAHVIQQDVGGRPVMGPGTPLNRQALIYAVRQVAKEALPKGEFLTPNVLSVSPTAVTWWCPAGERRVFFDCKELGKRSAVVPHPALVFQASHAGFRVFALDGEDRPVPTTVLHEPPYFNTWDQGKICIGSAQVPKQIDVASITGWEESFFNSAFTHPNVGGQRVNYERGAYAFWKDMLEGKFRNYPKTVLISMNLTLADLIAGKLDH</sequence>
<comment type="caution">
    <text evidence="1">The sequence shown here is derived from an EMBL/GenBank/DDBJ whole genome shotgun (WGS) entry which is preliminary data.</text>
</comment>
<evidence type="ECO:0000313" key="1">
    <source>
        <dbReference type="EMBL" id="CAG9180446.1"/>
    </source>
</evidence>